<name>A0A0D8Y2K0_DICVI</name>
<accession>A0A0D8Y2K0</accession>
<keyword evidence="4" id="KW-1185">Reference proteome</keyword>
<organism evidence="3 4">
    <name type="scientific">Dictyocaulus viviparus</name>
    <name type="common">Bovine lungworm</name>
    <dbReference type="NCBI Taxonomy" id="29172"/>
    <lineage>
        <taxon>Eukaryota</taxon>
        <taxon>Metazoa</taxon>
        <taxon>Ecdysozoa</taxon>
        <taxon>Nematoda</taxon>
        <taxon>Chromadorea</taxon>
        <taxon>Rhabditida</taxon>
        <taxon>Rhabditina</taxon>
        <taxon>Rhabditomorpha</taxon>
        <taxon>Strongyloidea</taxon>
        <taxon>Metastrongylidae</taxon>
        <taxon>Dictyocaulus</taxon>
    </lineage>
</organism>
<keyword evidence="2" id="KW-0472">Membrane</keyword>
<evidence type="ECO:0000313" key="4">
    <source>
        <dbReference type="Proteomes" id="UP000053766"/>
    </source>
</evidence>
<sequence>MSMTPSFLLPPPGVVGFVGCAFLLFCNLVENYANMEIKSGYLRYMIHFVIIWFQHSSTGDENNVLQIPPGIPPPPFMVPPAVSSRDGKRIKFNDEETDENELFAKLLYKKLNSITSRKRLEILHVSIMEMVRQAQEEDERERGVGIMNSSTQAPLMN</sequence>
<reference evidence="3 4" key="1">
    <citation type="submission" date="2013-11" db="EMBL/GenBank/DDBJ databases">
        <title>Draft genome of the bovine lungworm Dictyocaulus viviparus.</title>
        <authorList>
            <person name="Mitreva M."/>
        </authorList>
    </citation>
    <scope>NUCLEOTIDE SEQUENCE [LARGE SCALE GENOMIC DNA]</scope>
    <source>
        <strain evidence="3 4">HannoverDv2000</strain>
    </source>
</reference>
<evidence type="ECO:0000256" key="2">
    <source>
        <dbReference type="SAM" id="Phobius"/>
    </source>
</evidence>
<feature type="transmembrane region" description="Helical" evidence="2">
    <location>
        <begin position="12"/>
        <end position="33"/>
    </location>
</feature>
<dbReference type="Proteomes" id="UP000053766">
    <property type="component" value="Unassembled WGS sequence"/>
</dbReference>
<protein>
    <submittedName>
        <fullName evidence="3">Uncharacterized protein</fullName>
    </submittedName>
</protein>
<dbReference type="AlphaFoldDB" id="A0A0D8Y2K0"/>
<feature type="region of interest" description="Disordered" evidence="1">
    <location>
        <begin position="136"/>
        <end position="157"/>
    </location>
</feature>
<evidence type="ECO:0000256" key="1">
    <source>
        <dbReference type="SAM" id="MobiDB-lite"/>
    </source>
</evidence>
<reference evidence="4" key="2">
    <citation type="journal article" date="2016" name="Sci. Rep.">
        <title>Dictyocaulus viviparus genome, variome and transcriptome elucidate lungworm biology and support future intervention.</title>
        <authorList>
            <person name="McNulty S.N."/>
            <person name="Strube C."/>
            <person name="Rosa B.A."/>
            <person name="Martin J.C."/>
            <person name="Tyagi R."/>
            <person name="Choi Y.J."/>
            <person name="Wang Q."/>
            <person name="Hallsworth Pepin K."/>
            <person name="Zhang X."/>
            <person name="Ozersky P."/>
            <person name="Wilson R.K."/>
            <person name="Sternberg P.W."/>
            <person name="Gasser R.B."/>
            <person name="Mitreva M."/>
        </authorList>
    </citation>
    <scope>NUCLEOTIDE SEQUENCE [LARGE SCALE GENOMIC DNA]</scope>
    <source>
        <strain evidence="4">HannoverDv2000</strain>
    </source>
</reference>
<dbReference type="EMBL" id="KN716194">
    <property type="protein sequence ID" value="KJH50930.1"/>
    <property type="molecule type" value="Genomic_DNA"/>
</dbReference>
<keyword evidence="2" id="KW-1133">Transmembrane helix</keyword>
<keyword evidence="2" id="KW-0812">Transmembrane</keyword>
<dbReference type="OrthoDB" id="5862726at2759"/>
<gene>
    <name evidence="3" type="ORF">DICVIV_02891</name>
</gene>
<feature type="compositionally biased region" description="Polar residues" evidence="1">
    <location>
        <begin position="147"/>
        <end position="157"/>
    </location>
</feature>
<proteinExistence type="predicted"/>
<evidence type="ECO:0000313" key="3">
    <source>
        <dbReference type="EMBL" id="KJH50930.1"/>
    </source>
</evidence>